<dbReference type="RefSeq" id="WP_072989930.1">
    <property type="nucleotide sequence ID" value="NZ_FQYU01000002.1"/>
</dbReference>
<dbReference type="Proteomes" id="UP000184543">
    <property type="component" value="Unassembled WGS sequence"/>
</dbReference>
<evidence type="ECO:0000256" key="1">
    <source>
        <dbReference type="ARBA" id="ARBA00022553"/>
    </source>
</evidence>
<dbReference type="PANTHER" id="PTHR44591">
    <property type="entry name" value="STRESS RESPONSE REGULATOR PROTEIN 1"/>
    <property type="match status" value="1"/>
</dbReference>
<evidence type="ECO:0000259" key="4">
    <source>
        <dbReference type="PROSITE" id="PS50110"/>
    </source>
</evidence>
<name>A0A1M6EDV0_9FLAO</name>
<feature type="modified residue" description="4-aspartylphosphate" evidence="3">
    <location>
        <position position="55"/>
    </location>
</feature>
<dbReference type="InterPro" id="IPR011006">
    <property type="entry name" value="CheY-like_superfamily"/>
</dbReference>
<dbReference type="GO" id="GO:0000160">
    <property type="term" value="P:phosphorelay signal transduction system"/>
    <property type="evidence" value="ECO:0007669"/>
    <property type="project" value="UniProtKB-KW"/>
</dbReference>
<dbReference type="PROSITE" id="PS50110">
    <property type="entry name" value="RESPONSE_REGULATORY"/>
    <property type="match status" value="1"/>
</dbReference>
<dbReference type="AlphaFoldDB" id="A0A1M6EDV0"/>
<dbReference type="SMART" id="SM00448">
    <property type="entry name" value="REC"/>
    <property type="match status" value="1"/>
</dbReference>
<dbReference type="InterPro" id="IPR050595">
    <property type="entry name" value="Bact_response_regulator"/>
</dbReference>
<keyword evidence="2" id="KW-0902">Two-component regulatory system</keyword>
<dbReference type="PANTHER" id="PTHR44591:SF14">
    <property type="entry name" value="PROTEIN PILG"/>
    <property type="match status" value="1"/>
</dbReference>
<feature type="domain" description="Response regulatory" evidence="4">
    <location>
        <begin position="4"/>
        <end position="115"/>
    </location>
</feature>
<dbReference type="SUPFAM" id="SSF52172">
    <property type="entry name" value="CheY-like"/>
    <property type="match status" value="1"/>
</dbReference>
<accession>A0A1M6EDV0</accession>
<sequence>MKLDLVIVDDSSLWLSLAENLAKTHPFIGRITSFLDSYDAWVYIQVAKPKAVLTDIEMPGMNGFSFLEMFSNRMSFISSSTKQGFEGIARELGCADFIKKPYTKSELHGSIDLVRNQLEGKIPRLI</sequence>
<gene>
    <name evidence="5" type="ORF">SAMN04488513_10226</name>
</gene>
<dbReference type="Gene3D" id="3.40.50.2300">
    <property type="match status" value="1"/>
</dbReference>
<evidence type="ECO:0000313" key="6">
    <source>
        <dbReference type="Proteomes" id="UP000184543"/>
    </source>
</evidence>
<organism evidence="5 6">
    <name type="scientific">Pseudozobellia thermophila</name>
    <dbReference type="NCBI Taxonomy" id="192903"/>
    <lineage>
        <taxon>Bacteria</taxon>
        <taxon>Pseudomonadati</taxon>
        <taxon>Bacteroidota</taxon>
        <taxon>Flavobacteriia</taxon>
        <taxon>Flavobacteriales</taxon>
        <taxon>Flavobacteriaceae</taxon>
        <taxon>Pseudozobellia</taxon>
    </lineage>
</organism>
<proteinExistence type="predicted"/>
<dbReference type="EMBL" id="FQYU01000002">
    <property type="protein sequence ID" value="SHI83601.1"/>
    <property type="molecule type" value="Genomic_DNA"/>
</dbReference>
<dbReference type="OrthoDB" id="980353at2"/>
<evidence type="ECO:0000256" key="2">
    <source>
        <dbReference type="ARBA" id="ARBA00023012"/>
    </source>
</evidence>
<keyword evidence="1 3" id="KW-0597">Phosphoprotein</keyword>
<protein>
    <submittedName>
        <fullName evidence="5">Response regulator receiver domain-containing protein</fullName>
    </submittedName>
</protein>
<dbReference type="STRING" id="192903.SAMN04488513_10226"/>
<evidence type="ECO:0000256" key="3">
    <source>
        <dbReference type="PROSITE-ProRule" id="PRU00169"/>
    </source>
</evidence>
<reference evidence="6" key="1">
    <citation type="submission" date="2016-11" db="EMBL/GenBank/DDBJ databases">
        <authorList>
            <person name="Varghese N."/>
            <person name="Submissions S."/>
        </authorList>
    </citation>
    <scope>NUCLEOTIDE SEQUENCE [LARGE SCALE GENOMIC DNA]</scope>
    <source>
        <strain evidence="6">DSM 19858</strain>
    </source>
</reference>
<evidence type="ECO:0000313" key="5">
    <source>
        <dbReference type="EMBL" id="SHI83601.1"/>
    </source>
</evidence>
<keyword evidence="6" id="KW-1185">Reference proteome</keyword>
<dbReference type="InterPro" id="IPR001789">
    <property type="entry name" value="Sig_transdc_resp-reg_receiver"/>
</dbReference>
<dbReference type="Pfam" id="PF00072">
    <property type="entry name" value="Response_reg"/>
    <property type="match status" value="1"/>
</dbReference>